<dbReference type="GO" id="GO:0008168">
    <property type="term" value="F:methyltransferase activity"/>
    <property type="evidence" value="ECO:0007669"/>
    <property type="project" value="UniProtKB-KW"/>
</dbReference>
<dbReference type="AlphaFoldDB" id="A0A1M2VVW2"/>
<dbReference type="InterPro" id="IPR029063">
    <property type="entry name" value="SAM-dependent_MTases_sf"/>
</dbReference>
<dbReference type="CDD" id="cd02440">
    <property type="entry name" value="AdoMet_MTases"/>
    <property type="match status" value="1"/>
</dbReference>
<proteinExistence type="predicted"/>
<dbReference type="Gene3D" id="3.40.50.150">
    <property type="entry name" value="Vaccinia Virus protein VP39"/>
    <property type="match status" value="1"/>
</dbReference>
<keyword evidence="1" id="KW-0489">Methyltransferase</keyword>
<dbReference type="PANTHER" id="PTHR13393">
    <property type="entry name" value="SAM-DEPENDENT METHYLTRANSFERASE"/>
    <property type="match status" value="1"/>
</dbReference>
<accession>A0A1M2VVW2</accession>
<evidence type="ECO:0000256" key="1">
    <source>
        <dbReference type="ARBA" id="ARBA00022603"/>
    </source>
</evidence>
<evidence type="ECO:0000313" key="4">
    <source>
        <dbReference type="Proteomes" id="UP000184267"/>
    </source>
</evidence>
<keyword evidence="2" id="KW-0808">Transferase</keyword>
<dbReference type="PANTHER" id="PTHR13393:SF0">
    <property type="entry name" value="RNA N6-ADENOSINE-METHYLTRANSFERASE METTL16"/>
    <property type="match status" value="1"/>
</dbReference>
<dbReference type="SUPFAM" id="SSF53335">
    <property type="entry name" value="S-adenosyl-L-methionine-dependent methyltransferases"/>
    <property type="match status" value="1"/>
</dbReference>
<dbReference type="Proteomes" id="UP000184267">
    <property type="component" value="Unassembled WGS sequence"/>
</dbReference>
<keyword evidence="4" id="KW-1185">Reference proteome</keyword>
<comment type="caution">
    <text evidence="3">The sequence shown here is derived from an EMBL/GenBank/DDBJ whole genome shotgun (WGS) entry which is preliminary data.</text>
</comment>
<dbReference type="InterPro" id="IPR010286">
    <property type="entry name" value="METTL16/RlmF"/>
</dbReference>
<evidence type="ECO:0008006" key="5">
    <source>
        <dbReference type="Google" id="ProtNLM"/>
    </source>
</evidence>
<organism evidence="3 4">
    <name type="scientific">Trametes pubescens</name>
    <name type="common">White-rot fungus</name>
    <dbReference type="NCBI Taxonomy" id="154538"/>
    <lineage>
        <taxon>Eukaryota</taxon>
        <taxon>Fungi</taxon>
        <taxon>Dikarya</taxon>
        <taxon>Basidiomycota</taxon>
        <taxon>Agaricomycotina</taxon>
        <taxon>Agaricomycetes</taxon>
        <taxon>Polyporales</taxon>
        <taxon>Polyporaceae</taxon>
        <taxon>Trametes</taxon>
    </lineage>
</organism>
<evidence type="ECO:0000256" key="2">
    <source>
        <dbReference type="ARBA" id="ARBA00022679"/>
    </source>
</evidence>
<dbReference type="GO" id="GO:0005634">
    <property type="term" value="C:nucleus"/>
    <property type="evidence" value="ECO:0007669"/>
    <property type="project" value="TreeGrafter"/>
</dbReference>
<evidence type="ECO:0000313" key="3">
    <source>
        <dbReference type="EMBL" id="OJT11757.1"/>
    </source>
</evidence>
<dbReference type="OrthoDB" id="514248at2759"/>
<dbReference type="GO" id="GO:0070475">
    <property type="term" value="P:rRNA base methylation"/>
    <property type="evidence" value="ECO:0007669"/>
    <property type="project" value="TreeGrafter"/>
</dbReference>
<sequence>MHPRNPYQSPPDFLALALSHPALKPQYAPPCTWVFAYKRLTECGCCSVIRTAKGATIDFKDEAAQRLNYILWLEDAMAAVTLALGEDPTRPVRGIDVYVSPGVLHTIRPTLLDCNDVLTGCSYRGTGASAIYPLLGCRTRANWSFVATEIDALSLNAARENVRANGLKGRISIREADSAGPVLGPLFQSDGTPYDFTMCNPPFYGSREEVQQSAEGKEYGPNAVCTGADVEMITPGGEAAFVGRMVEESTRAQNLCRLFSSMLGKMSSLTHVVQTLRDNKIENYAVAELVQGQTRRWVIAWSFADVRLPDTLARLSHHGTQHLMPARNTLNQPLPPGRSLSEAASLARAVLSAIDGLSVRSCAPSESLEILDVAVSAAGCTWSRAARRKKRDAMDADGAPQLVCRVRCEERPRAGGAEAGVQLVFDWLKGSDRGLFEGFASHVERKVVAGLSSSSQRNG</sequence>
<reference evidence="3 4" key="1">
    <citation type="submission" date="2016-10" db="EMBL/GenBank/DDBJ databases">
        <title>Genome sequence of the basidiomycete white-rot fungus Trametes pubescens.</title>
        <authorList>
            <person name="Makela M.R."/>
            <person name="Granchi Z."/>
            <person name="Peng M."/>
            <person name="De Vries R.P."/>
            <person name="Grigoriev I."/>
            <person name="Riley R."/>
            <person name="Hilden K."/>
        </authorList>
    </citation>
    <scope>NUCLEOTIDE SEQUENCE [LARGE SCALE GENOMIC DNA]</scope>
    <source>
        <strain evidence="3 4">FBCC735</strain>
    </source>
</reference>
<gene>
    <name evidence="3" type="ORF">TRAPUB_11692</name>
</gene>
<protein>
    <recommendedName>
        <fullName evidence="5">Methyltransferase-like protein C27D7.08c</fullName>
    </recommendedName>
</protein>
<dbReference type="STRING" id="154538.A0A1M2VVW2"/>
<dbReference type="OMA" id="EHKIDNY"/>
<name>A0A1M2VVW2_TRAPU</name>
<dbReference type="EMBL" id="MNAD01000581">
    <property type="protein sequence ID" value="OJT11757.1"/>
    <property type="molecule type" value="Genomic_DNA"/>
</dbReference>
<dbReference type="Pfam" id="PF05971">
    <property type="entry name" value="Methyltransf_10"/>
    <property type="match status" value="1"/>
</dbReference>